<feature type="non-terminal residue" evidence="1">
    <location>
        <position position="443"/>
    </location>
</feature>
<sequence length="443" mass="47035">MASTARPLADLRVLDLADGRGDLCGRMLADLGANVLRIEPPTGVASRRRAPFGPDGRSLHFAVRNAGKRSAVLNLADPAGSVDRERFLELVVEADVVVESWAPGALDDLGIGPHALLEANPSLIVASLTGFGQTGPDRDLVATDDVIFALSGWQALSGVPHKPPLLLPGAIASDAVGIVGAYAVLVALVHRARGGGGQHLDVSALEAVAQMNTWGLAGASDSLRRGSVPPTVRSGDSPMYPTFDCLDGKVRCVIMAPGQWRALWEWMGSPEAFADDYWADYVNRLMNSDVINPLYAEHWASLPMIEGCREAQRRGVVATPLLSPADILVDEHYASRGTFTNAEVAPEVVAPVVSGPMEIDGVRIGHRERAPEVGEHEPVFDGTAFTFTSSLGPAGDLPLRNLRVADFGHGGVGVECGRMLAEYGADVVKVESHAYPDFIRIIL</sequence>
<dbReference type="PANTHER" id="PTHR48228:SF7">
    <property type="entry name" value="FATTY ACYL-COA TRANSFERASE RV3272-RELATED"/>
    <property type="match status" value="1"/>
</dbReference>
<protein>
    <recommendedName>
        <fullName evidence="2">CoA transferase</fullName>
    </recommendedName>
</protein>
<evidence type="ECO:0000313" key="1">
    <source>
        <dbReference type="EMBL" id="SVB74672.1"/>
    </source>
</evidence>
<dbReference type="InterPro" id="IPR003673">
    <property type="entry name" value="CoA-Trfase_fam_III"/>
</dbReference>
<dbReference type="AlphaFoldDB" id="A0A382GIG3"/>
<dbReference type="EMBL" id="UINC01055604">
    <property type="protein sequence ID" value="SVB74672.1"/>
    <property type="molecule type" value="Genomic_DNA"/>
</dbReference>
<organism evidence="1">
    <name type="scientific">marine metagenome</name>
    <dbReference type="NCBI Taxonomy" id="408172"/>
    <lineage>
        <taxon>unclassified sequences</taxon>
        <taxon>metagenomes</taxon>
        <taxon>ecological metagenomes</taxon>
    </lineage>
</organism>
<evidence type="ECO:0008006" key="2">
    <source>
        <dbReference type="Google" id="ProtNLM"/>
    </source>
</evidence>
<accession>A0A382GIG3</accession>
<name>A0A382GIG3_9ZZZZ</name>
<dbReference type="InterPro" id="IPR044855">
    <property type="entry name" value="CoA-Trfase_III_dom3_sf"/>
</dbReference>
<gene>
    <name evidence="1" type="ORF">METZ01_LOCUS227526</name>
</gene>
<dbReference type="Gene3D" id="3.40.50.10540">
    <property type="entry name" value="Crotonobetainyl-coa:carnitine coa-transferase, domain 1"/>
    <property type="match status" value="2"/>
</dbReference>
<reference evidence="1" key="1">
    <citation type="submission" date="2018-05" db="EMBL/GenBank/DDBJ databases">
        <authorList>
            <person name="Lanie J.A."/>
            <person name="Ng W.-L."/>
            <person name="Kazmierczak K.M."/>
            <person name="Andrzejewski T.M."/>
            <person name="Davidsen T.M."/>
            <person name="Wayne K.J."/>
            <person name="Tettelin H."/>
            <person name="Glass J.I."/>
            <person name="Rusch D."/>
            <person name="Podicherti R."/>
            <person name="Tsui H.-C.T."/>
            <person name="Winkler M.E."/>
        </authorList>
    </citation>
    <scope>NUCLEOTIDE SEQUENCE</scope>
</reference>
<dbReference type="InterPro" id="IPR023606">
    <property type="entry name" value="CoA-Trfase_III_dom_1_sf"/>
</dbReference>
<dbReference type="Pfam" id="PF02515">
    <property type="entry name" value="CoA_transf_3"/>
    <property type="match status" value="2"/>
</dbReference>
<dbReference type="PANTHER" id="PTHR48228">
    <property type="entry name" value="SUCCINYL-COA--D-CITRAMALATE COA-TRANSFERASE"/>
    <property type="match status" value="1"/>
</dbReference>
<dbReference type="GO" id="GO:0003824">
    <property type="term" value="F:catalytic activity"/>
    <property type="evidence" value="ECO:0007669"/>
    <property type="project" value="InterPro"/>
</dbReference>
<dbReference type="SUPFAM" id="SSF89796">
    <property type="entry name" value="CoA-transferase family III (CaiB/BaiF)"/>
    <property type="match status" value="2"/>
</dbReference>
<dbReference type="Gene3D" id="3.30.1540.10">
    <property type="entry name" value="formyl-coa transferase, domain 3"/>
    <property type="match status" value="1"/>
</dbReference>
<dbReference type="InterPro" id="IPR050509">
    <property type="entry name" value="CoA-transferase_III"/>
</dbReference>
<proteinExistence type="predicted"/>